<keyword evidence="1" id="KW-0472">Membrane</keyword>
<dbReference type="EMBL" id="AB750547">
    <property type="protein sequence ID" value="BAM62614.1"/>
    <property type="molecule type" value="Genomic_DNA"/>
</dbReference>
<proteinExistence type="predicted"/>
<feature type="transmembrane region" description="Helical" evidence="1">
    <location>
        <begin position="37"/>
        <end position="58"/>
    </location>
</feature>
<sequence length="312" mass="35315">MEKQPTWTWRLRADADERRLVRWGYKCLRWCTDSNPLYNQLISFFLLLIGAIYVIRWIRPFFLQSTKASFVAGIAVIIVVLILALKGIVAHVTDMVFFRDKKFVGGAPTENRFERLVPRQAKQVALVGQNLVSHLKEKNYDKTLQSIQALLSRRDSDNKPSVEEFWLVVMTPLALSSVHPEAAGDLRSFTVKALERLANDLGEDAQRVQVAFHPAATLSMLVVNWSHDSRLAVVNPKVQTIAKIDHRLSVLLSSKEIENVAPEFDRFIDEVTSGGFLGADYVLLPDAAKRLQAMFDLKVVAYVSSYVERETA</sequence>
<evidence type="ECO:0000256" key="1">
    <source>
        <dbReference type="SAM" id="Phobius"/>
    </source>
</evidence>
<dbReference type="AlphaFoldDB" id="K0J3G0"/>
<feature type="transmembrane region" description="Helical" evidence="1">
    <location>
        <begin position="70"/>
        <end position="89"/>
    </location>
</feature>
<reference evidence="2" key="1">
    <citation type="submission" date="2012-09" db="EMBL/GenBank/DDBJ databases">
        <authorList>
            <person name="Elsaied H.E."/>
            <person name="Maruyama A."/>
        </authorList>
    </citation>
    <scope>NUCLEOTIDE SEQUENCE</scope>
</reference>
<evidence type="ECO:0000313" key="2">
    <source>
        <dbReference type="EMBL" id="BAM62614.1"/>
    </source>
</evidence>
<keyword evidence="1" id="KW-0812">Transmembrane</keyword>
<name>K0J3G0_9ZZZZ</name>
<organism evidence="2">
    <name type="scientific">uncultured microorganism</name>
    <dbReference type="NCBI Taxonomy" id="358574"/>
    <lineage>
        <taxon>unclassified sequences</taxon>
        <taxon>environmental samples</taxon>
    </lineage>
</organism>
<protein>
    <submittedName>
        <fullName evidence="2">Uncharacterized protein</fullName>
    </submittedName>
</protein>
<keyword evidence="1" id="KW-1133">Transmembrane helix</keyword>
<reference evidence="2" key="2">
    <citation type="journal article" date="2014" name="FEMS Microbiol. Ecol.">
        <title>Novel integrons and gene cassettes from a Cascadian submarine gas-hydrate-bearing core.</title>
        <authorList>
            <person name="Elsaied H."/>
            <person name="Stokes H.W."/>
            <person name="Yoshioka H."/>
            <person name="Mitani Y."/>
            <person name="Maruyama A."/>
        </authorList>
    </citation>
    <scope>NUCLEOTIDE SEQUENCE</scope>
</reference>
<accession>K0J3G0</accession>